<dbReference type="GO" id="GO:0046872">
    <property type="term" value="F:metal ion binding"/>
    <property type="evidence" value="ECO:0007669"/>
    <property type="project" value="UniProtKB-KW"/>
</dbReference>
<dbReference type="InterPro" id="IPR036922">
    <property type="entry name" value="Rieske_2Fe-2S_sf"/>
</dbReference>
<reference evidence="10" key="1">
    <citation type="submission" date="2016-11" db="EMBL/GenBank/DDBJ databases">
        <authorList>
            <person name="Varghese N."/>
            <person name="Submissions S."/>
        </authorList>
    </citation>
    <scope>NUCLEOTIDE SEQUENCE [LARGE SCALE GENOMIC DNA]</scope>
    <source>
        <strain evidence="10">DSM 19858</strain>
    </source>
</reference>
<dbReference type="STRING" id="192903.SAMN04488513_102531"/>
<dbReference type="PANTHER" id="PTHR43809">
    <property type="entry name" value="NITRITE REDUCTASE (NADH) LARGE SUBUNIT"/>
    <property type="match status" value="1"/>
</dbReference>
<evidence type="ECO:0000313" key="9">
    <source>
        <dbReference type="EMBL" id="SHJ00453.1"/>
    </source>
</evidence>
<dbReference type="Gene3D" id="2.102.10.10">
    <property type="entry name" value="Rieske [2Fe-2S] iron-sulphur domain"/>
    <property type="match status" value="1"/>
</dbReference>
<feature type="domain" description="Rieske" evidence="8">
    <location>
        <begin position="42"/>
        <end position="143"/>
    </location>
</feature>
<proteinExistence type="predicted"/>
<dbReference type="GO" id="GO:0051537">
    <property type="term" value="F:2 iron, 2 sulfur cluster binding"/>
    <property type="evidence" value="ECO:0007669"/>
    <property type="project" value="UniProtKB-KW"/>
</dbReference>
<organism evidence="9 10">
    <name type="scientific">Pseudozobellia thermophila</name>
    <dbReference type="NCBI Taxonomy" id="192903"/>
    <lineage>
        <taxon>Bacteria</taxon>
        <taxon>Pseudomonadati</taxon>
        <taxon>Bacteroidota</taxon>
        <taxon>Flavobacteriia</taxon>
        <taxon>Flavobacteriales</taxon>
        <taxon>Flavobacteriaceae</taxon>
        <taxon>Pseudozobellia</taxon>
    </lineage>
</organism>
<evidence type="ECO:0000256" key="3">
    <source>
        <dbReference type="ARBA" id="ARBA00022723"/>
    </source>
</evidence>
<dbReference type="InterPro" id="IPR012748">
    <property type="entry name" value="Rieske-like_NirD"/>
</dbReference>
<dbReference type="CDD" id="cd03529">
    <property type="entry name" value="Rieske_NirD"/>
    <property type="match status" value="1"/>
</dbReference>
<dbReference type="Pfam" id="PF13806">
    <property type="entry name" value="Rieske_2"/>
    <property type="match status" value="1"/>
</dbReference>
<evidence type="ECO:0000259" key="8">
    <source>
        <dbReference type="PROSITE" id="PS51296"/>
    </source>
</evidence>
<keyword evidence="6" id="KW-0411">Iron-sulfur</keyword>
<evidence type="ECO:0000256" key="6">
    <source>
        <dbReference type="ARBA" id="ARBA00023014"/>
    </source>
</evidence>
<evidence type="ECO:0000256" key="1">
    <source>
        <dbReference type="ARBA" id="ARBA00022617"/>
    </source>
</evidence>
<keyword evidence="2" id="KW-0001">2Fe-2S</keyword>
<keyword evidence="7" id="KW-0534">Nitrate assimilation</keyword>
<keyword evidence="1" id="KW-0349">Heme</keyword>
<keyword evidence="5" id="KW-0408">Iron</keyword>
<dbReference type="InterPro" id="IPR017941">
    <property type="entry name" value="Rieske_2Fe-2S"/>
</dbReference>
<evidence type="ECO:0000256" key="5">
    <source>
        <dbReference type="ARBA" id="ARBA00023004"/>
    </source>
</evidence>
<gene>
    <name evidence="9" type="ORF">SAMN04488513_102531</name>
</gene>
<evidence type="ECO:0000256" key="2">
    <source>
        <dbReference type="ARBA" id="ARBA00022714"/>
    </source>
</evidence>
<sequence>MGLTPLIQGEQCKHNDIKTPIMKATLLHQYHTIAPEEVTLWFKAAPVSKFPKNGGACIKYKDQQIAVFNFAKENIWYACQNLCPHKMEMVLSRGMIGDENLEPKVACPLHKNTFSLKTGAHLNGNLNAIATYPVRIIEGFVHIGFTE</sequence>
<dbReference type="PROSITE" id="PS51296">
    <property type="entry name" value="RIESKE"/>
    <property type="match status" value="1"/>
</dbReference>
<evidence type="ECO:0000256" key="7">
    <source>
        <dbReference type="ARBA" id="ARBA00023063"/>
    </source>
</evidence>
<keyword evidence="10" id="KW-1185">Reference proteome</keyword>
<evidence type="ECO:0000256" key="4">
    <source>
        <dbReference type="ARBA" id="ARBA00023002"/>
    </source>
</evidence>
<accession>A0A1M6FS14</accession>
<name>A0A1M6FS14_9FLAO</name>
<dbReference type="GO" id="GO:0042128">
    <property type="term" value="P:nitrate assimilation"/>
    <property type="evidence" value="ECO:0007669"/>
    <property type="project" value="UniProtKB-KW"/>
</dbReference>
<dbReference type="EMBL" id="FQYU01000002">
    <property type="protein sequence ID" value="SHJ00453.1"/>
    <property type="molecule type" value="Genomic_DNA"/>
</dbReference>
<dbReference type="PANTHER" id="PTHR43809:SF1">
    <property type="entry name" value="NITRITE REDUCTASE (NADH) LARGE SUBUNIT"/>
    <property type="match status" value="1"/>
</dbReference>
<keyword evidence="4" id="KW-0560">Oxidoreductase</keyword>
<keyword evidence="3" id="KW-0479">Metal-binding</keyword>
<evidence type="ECO:0000313" key="10">
    <source>
        <dbReference type="Proteomes" id="UP000184543"/>
    </source>
</evidence>
<dbReference type="NCBIfam" id="TIGR02378">
    <property type="entry name" value="nirD_assim_sml"/>
    <property type="match status" value="1"/>
</dbReference>
<dbReference type="Proteomes" id="UP000184543">
    <property type="component" value="Unassembled WGS sequence"/>
</dbReference>
<dbReference type="AlphaFoldDB" id="A0A1M6FS14"/>
<protein>
    <submittedName>
        <fullName evidence="9">Nitrite reductase (NADH) small subunit</fullName>
    </submittedName>
</protein>
<dbReference type="InterPro" id="IPR052034">
    <property type="entry name" value="NasD-like"/>
</dbReference>
<dbReference type="SUPFAM" id="SSF50022">
    <property type="entry name" value="ISP domain"/>
    <property type="match status" value="1"/>
</dbReference>
<dbReference type="GO" id="GO:0008942">
    <property type="term" value="F:nitrite reductase [NAD(P)H] activity"/>
    <property type="evidence" value="ECO:0007669"/>
    <property type="project" value="InterPro"/>
</dbReference>